<sequence length="84" mass="9209">MPRGWPPVPSPNPGENSESRGLESDDSPKEPAKAENAKVVNKAIVEVSETNKAAKSFITSQSWQLPQACSSEILELKLTLRLHR</sequence>
<comment type="caution">
    <text evidence="2">The sequence shown here is derived from an EMBL/GenBank/DDBJ whole genome shotgun (WGS) entry which is preliminary data.</text>
</comment>
<accession>A0A1V4K3F3</accession>
<dbReference type="EMBL" id="LSYS01005108">
    <property type="protein sequence ID" value="OPJ78407.1"/>
    <property type="molecule type" value="Genomic_DNA"/>
</dbReference>
<feature type="compositionally biased region" description="Pro residues" evidence="1">
    <location>
        <begin position="1"/>
        <end position="12"/>
    </location>
</feature>
<dbReference type="Proteomes" id="UP000190648">
    <property type="component" value="Unassembled WGS sequence"/>
</dbReference>
<keyword evidence="3" id="KW-1185">Reference proteome</keyword>
<evidence type="ECO:0000313" key="2">
    <source>
        <dbReference type="EMBL" id="OPJ78407.1"/>
    </source>
</evidence>
<feature type="region of interest" description="Disordered" evidence="1">
    <location>
        <begin position="1"/>
        <end position="36"/>
    </location>
</feature>
<protein>
    <submittedName>
        <fullName evidence="2">Uncharacterized protein</fullName>
    </submittedName>
</protein>
<evidence type="ECO:0000313" key="3">
    <source>
        <dbReference type="Proteomes" id="UP000190648"/>
    </source>
</evidence>
<gene>
    <name evidence="2" type="ORF">AV530_003250</name>
</gene>
<feature type="compositionally biased region" description="Basic and acidic residues" evidence="1">
    <location>
        <begin position="17"/>
        <end position="36"/>
    </location>
</feature>
<dbReference type="AlphaFoldDB" id="A0A1V4K3F3"/>
<evidence type="ECO:0000256" key="1">
    <source>
        <dbReference type="SAM" id="MobiDB-lite"/>
    </source>
</evidence>
<reference evidence="2 3" key="1">
    <citation type="submission" date="2016-02" db="EMBL/GenBank/DDBJ databases">
        <title>Band-tailed pigeon sequencing and assembly.</title>
        <authorList>
            <person name="Soares A.E."/>
            <person name="Novak B.J."/>
            <person name="Rice E.S."/>
            <person name="O'Connell B."/>
            <person name="Chang D."/>
            <person name="Weber S."/>
            <person name="Shapiro B."/>
        </authorList>
    </citation>
    <scope>NUCLEOTIDE SEQUENCE [LARGE SCALE GENOMIC DNA]</scope>
    <source>
        <strain evidence="2">BTP2013</strain>
        <tissue evidence="2">Blood</tissue>
    </source>
</reference>
<proteinExistence type="predicted"/>
<organism evidence="2 3">
    <name type="scientific">Patagioenas fasciata monilis</name>
    <dbReference type="NCBI Taxonomy" id="372326"/>
    <lineage>
        <taxon>Eukaryota</taxon>
        <taxon>Metazoa</taxon>
        <taxon>Chordata</taxon>
        <taxon>Craniata</taxon>
        <taxon>Vertebrata</taxon>
        <taxon>Euteleostomi</taxon>
        <taxon>Archelosauria</taxon>
        <taxon>Archosauria</taxon>
        <taxon>Dinosauria</taxon>
        <taxon>Saurischia</taxon>
        <taxon>Theropoda</taxon>
        <taxon>Coelurosauria</taxon>
        <taxon>Aves</taxon>
        <taxon>Neognathae</taxon>
        <taxon>Neoaves</taxon>
        <taxon>Columbimorphae</taxon>
        <taxon>Columbiformes</taxon>
        <taxon>Columbidae</taxon>
        <taxon>Patagioenas</taxon>
    </lineage>
</organism>
<name>A0A1V4K3F3_PATFA</name>